<name>A0A5B8XM10_9DELT</name>
<dbReference type="GO" id="GO:0006508">
    <property type="term" value="P:proteolysis"/>
    <property type="evidence" value="ECO:0007669"/>
    <property type="project" value="UniProtKB-KW"/>
</dbReference>
<dbReference type="PANTHER" id="PTHR43592:SF15">
    <property type="entry name" value="CAAX AMINO TERMINAL PROTEASE FAMILY PROTEIN"/>
    <property type="match status" value="1"/>
</dbReference>
<dbReference type="Proteomes" id="UP000321595">
    <property type="component" value="Chromosome"/>
</dbReference>
<accession>A0A5B8XM10</accession>
<dbReference type="OrthoDB" id="5514915at2"/>
<reference evidence="3 4" key="1">
    <citation type="submission" date="2019-08" db="EMBL/GenBank/DDBJ databases">
        <authorList>
            <person name="Liang Q."/>
        </authorList>
    </citation>
    <scope>NUCLEOTIDE SEQUENCE [LARGE SCALE GENOMIC DNA]</scope>
    <source>
        <strain evidence="3 4">V1718</strain>
    </source>
</reference>
<keyword evidence="1" id="KW-1133">Transmembrane helix</keyword>
<keyword evidence="3" id="KW-0378">Hydrolase</keyword>
<dbReference type="GO" id="GO:0008237">
    <property type="term" value="F:metallopeptidase activity"/>
    <property type="evidence" value="ECO:0007669"/>
    <property type="project" value="UniProtKB-KW"/>
</dbReference>
<gene>
    <name evidence="3" type="ORF">FRD01_01775</name>
</gene>
<keyword evidence="3" id="KW-0645">Protease</keyword>
<dbReference type="AlphaFoldDB" id="A0A5B8XM10"/>
<feature type="transmembrane region" description="Helical" evidence="1">
    <location>
        <begin position="6"/>
        <end position="27"/>
    </location>
</feature>
<dbReference type="EMBL" id="CP042467">
    <property type="protein sequence ID" value="QED26008.1"/>
    <property type="molecule type" value="Genomic_DNA"/>
</dbReference>
<dbReference type="Pfam" id="PF02517">
    <property type="entry name" value="Rce1-like"/>
    <property type="match status" value="1"/>
</dbReference>
<evidence type="ECO:0000313" key="4">
    <source>
        <dbReference type="Proteomes" id="UP000321595"/>
    </source>
</evidence>
<protein>
    <submittedName>
        <fullName evidence="3">CPBP family intramembrane metalloprotease</fullName>
    </submittedName>
</protein>
<feature type="transmembrane region" description="Helical" evidence="1">
    <location>
        <begin position="134"/>
        <end position="152"/>
    </location>
</feature>
<evidence type="ECO:0000256" key="1">
    <source>
        <dbReference type="SAM" id="Phobius"/>
    </source>
</evidence>
<keyword evidence="1" id="KW-0472">Membrane</keyword>
<dbReference type="RefSeq" id="WP_146957077.1">
    <property type="nucleotide sequence ID" value="NZ_CP042467.1"/>
</dbReference>
<dbReference type="GO" id="GO:0004175">
    <property type="term" value="F:endopeptidase activity"/>
    <property type="evidence" value="ECO:0007669"/>
    <property type="project" value="UniProtKB-ARBA"/>
</dbReference>
<dbReference type="GO" id="GO:0080120">
    <property type="term" value="P:CAAX-box protein maturation"/>
    <property type="evidence" value="ECO:0007669"/>
    <property type="project" value="UniProtKB-ARBA"/>
</dbReference>
<evidence type="ECO:0000259" key="2">
    <source>
        <dbReference type="Pfam" id="PF02517"/>
    </source>
</evidence>
<feature type="domain" description="CAAX prenyl protease 2/Lysostaphin resistance protein A-like" evidence="2">
    <location>
        <begin position="82"/>
        <end position="171"/>
    </location>
</feature>
<dbReference type="KEGG" id="bbae:FRD01_01775"/>
<keyword evidence="3" id="KW-0482">Metalloprotease</keyword>
<organism evidence="3 4">
    <name type="scientific">Microvenator marinus</name>
    <dbReference type="NCBI Taxonomy" id="2600177"/>
    <lineage>
        <taxon>Bacteria</taxon>
        <taxon>Deltaproteobacteria</taxon>
        <taxon>Bradymonadales</taxon>
        <taxon>Microvenatoraceae</taxon>
        <taxon>Microvenator</taxon>
    </lineage>
</organism>
<keyword evidence="4" id="KW-1185">Reference proteome</keyword>
<proteinExistence type="predicted"/>
<dbReference type="InterPro" id="IPR003675">
    <property type="entry name" value="Rce1/LyrA-like_dom"/>
</dbReference>
<evidence type="ECO:0000313" key="3">
    <source>
        <dbReference type="EMBL" id="QED26008.1"/>
    </source>
</evidence>
<feature type="transmembrane region" description="Helical" evidence="1">
    <location>
        <begin position="158"/>
        <end position="177"/>
    </location>
</feature>
<keyword evidence="1" id="KW-0812">Transmembrane</keyword>
<sequence length="182" mass="20081">MTKVAFYFYGVMFLVAALGAWFFELDLFGFTRVNWGRDLGLGLAVGLGTVGLSRVLDHVFSWARELTQGFREILGPGNAQKALILAGLSSLGEEAFFRGFLQNGLNEWLGALPALLVASTIFGLIHIGPDAKRFLPWTIMALVMGFVLGGMWLWTENLVAVILAHFLVNFINLTLIFRQDAP</sequence>
<dbReference type="PANTHER" id="PTHR43592">
    <property type="entry name" value="CAAX AMINO TERMINAL PROTEASE"/>
    <property type="match status" value="1"/>
</dbReference>
<feature type="transmembrane region" description="Helical" evidence="1">
    <location>
        <begin position="108"/>
        <end position="127"/>
    </location>
</feature>